<name>A0ABR5NF92_BRECH</name>
<evidence type="ECO:0000313" key="2">
    <source>
        <dbReference type="EMBL" id="KQL50206.1"/>
    </source>
</evidence>
<gene>
    <name evidence="2" type="ORF">AN963_09225</name>
</gene>
<feature type="transmembrane region" description="Helical" evidence="1">
    <location>
        <begin position="12"/>
        <end position="35"/>
    </location>
</feature>
<evidence type="ECO:0000256" key="1">
    <source>
        <dbReference type="SAM" id="Phobius"/>
    </source>
</evidence>
<feature type="transmembrane region" description="Helical" evidence="1">
    <location>
        <begin position="74"/>
        <end position="94"/>
    </location>
</feature>
<accession>A0ABR5NF92</accession>
<keyword evidence="1" id="KW-1133">Transmembrane helix</keyword>
<sequence length="107" mass="12048">MNGIILVPFLYWYTNATVLSIIVTSIVFSVIAYLIGDLLILRASNNLVATVADLILAVFYLGVVSAFMHWSFTWGKLLFTAVVVGVVELLYHFFLKRFDVESQPEKT</sequence>
<proteinExistence type="predicted"/>
<protein>
    <recommendedName>
        <fullName evidence="4">DUF2512 domain-containing protein</fullName>
    </recommendedName>
</protein>
<dbReference type="EMBL" id="LJJB01000007">
    <property type="protein sequence ID" value="KQL50206.1"/>
    <property type="molecule type" value="Genomic_DNA"/>
</dbReference>
<organism evidence="2 3">
    <name type="scientific">Brevibacillus choshinensis</name>
    <dbReference type="NCBI Taxonomy" id="54911"/>
    <lineage>
        <taxon>Bacteria</taxon>
        <taxon>Bacillati</taxon>
        <taxon>Bacillota</taxon>
        <taxon>Bacilli</taxon>
        <taxon>Bacillales</taxon>
        <taxon>Paenibacillaceae</taxon>
        <taxon>Brevibacillus</taxon>
    </lineage>
</organism>
<evidence type="ECO:0000313" key="3">
    <source>
        <dbReference type="Proteomes" id="UP000051063"/>
    </source>
</evidence>
<feature type="transmembrane region" description="Helical" evidence="1">
    <location>
        <begin position="47"/>
        <end position="68"/>
    </location>
</feature>
<dbReference type="Pfam" id="PF10710">
    <property type="entry name" value="DUF2512"/>
    <property type="match status" value="1"/>
</dbReference>
<dbReference type="Proteomes" id="UP000051063">
    <property type="component" value="Unassembled WGS sequence"/>
</dbReference>
<evidence type="ECO:0008006" key="4">
    <source>
        <dbReference type="Google" id="ProtNLM"/>
    </source>
</evidence>
<keyword evidence="1" id="KW-0812">Transmembrane</keyword>
<keyword evidence="3" id="KW-1185">Reference proteome</keyword>
<dbReference type="InterPro" id="IPR019649">
    <property type="entry name" value="DUF2512"/>
</dbReference>
<reference evidence="2 3" key="1">
    <citation type="submission" date="2015-09" db="EMBL/GenBank/DDBJ databases">
        <title>Genome sequencing project for genomic taxonomy and phylogenomics of Bacillus-like bacteria.</title>
        <authorList>
            <person name="Liu B."/>
            <person name="Wang J."/>
            <person name="Zhu Y."/>
            <person name="Liu G."/>
            <person name="Chen Q."/>
            <person name="Chen Z."/>
            <person name="Lan J."/>
            <person name="Che J."/>
            <person name="Ge C."/>
            <person name="Shi H."/>
            <person name="Pan Z."/>
            <person name="Liu X."/>
        </authorList>
    </citation>
    <scope>NUCLEOTIDE SEQUENCE [LARGE SCALE GENOMIC DNA]</scope>
    <source>
        <strain evidence="2 3">DSM 8552</strain>
    </source>
</reference>
<keyword evidence="1" id="KW-0472">Membrane</keyword>
<comment type="caution">
    <text evidence="2">The sequence shown here is derived from an EMBL/GenBank/DDBJ whole genome shotgun (WGS) entry which is preliminary data.</text>
</comment>